<dbReference type="Pfam" id="PF06796">
    <property type="entry name" value="NapE"/>
    <property type="match status" value="1"/>
</dbReference>
<accession>A0A1F6V332</accession>
<gene>
    <name evidence="2" type="ORF">A2W18_11445</name>
</gene>
<reference evidence="2 3" key="1">
    <citation type="journal article" date="2016" name="Nat. Commun.">
        <title>Thousands of microbial genomes shed light on interconnected biogeochemical processes in an aquifer system.</title>
        <authorList>
            <person name="Anantharaman K."/>
            <person name="Brown C.T."/>
            <person name="Hug L.A."/>
            <person name="Sharon I."/>
            <person name="Castelle C.J."/>
            <person name="Probst A.J."/>
            <person name="Thomas B.C."/>
            <person name="Singh A."/>
            <person name="Wilkins M.J."/>
            <person name="Karaoz U."/>
            <person name="Brodie E.L."/>
            <person name="Williams K.H."/>
            <person name="Hubbard S.S."/>
            <person name="Banfield J.F."/>
        </authorList>
    </citation>
    <scope>NUCLEOTIDE SEQUENCE [LARGE SCALE GENOMIC DNA]</scope>
</reference>
<sequence>MTDAKRNELKAFLFLTAVIVPLLAVAIVGAFGLVVWVYQLVAGPPTG</sequence>
<name>A0A1F6V332_9PROT</name>
<keyword evidence="1" id="KW-1133">Transmembrane helix</keyword>
<keyword evidence="1" id="KW-0472">Membrane</keyword>
<protein>
    <submittedName>
        <fullName evidence="2">Periplasmic nitrate reductase, NapE protein</fullName>
    </submittedName>
</protein>
<dbReference type="InterPro" id="IPR010649">
    <property type="entry name" value="NapE_TorE"/>
</dbReference>
<organism evidence="2 3">
    <name type="scientific">Candidatus Muproteobacteria bacterium RBG_16_60_9</name>
    <dbReference type="NCBI Taxonomy" id="1817755"/>
    <lineage>
        <taxon>Bacteria</taxon>
        <taxon>Pseudomonadati</taxon>
        <taxon>Pseudomonadota</taxon>
        <taxon>Candidatus Muproteobacteria</taxon>
    </lineage>
</organism>
<dbReference type="InterPro" id="IPR004448">
    <property type="entry name" value="Nitrate_reductase_NapE"/>
</dbReference>
<dbReference type="EMBL" id="MFSP01000146">
    <property type="protein sequence ID" value="OGI63856.1"/>
    <property type="molecule type" value="Genomic_DNA"/>
</dbReference>
<proteinExistence type="predicted"/>
<evidence type="ECO:0000256" key="1">
    <source>
        <dbReference type="SAM" id="Phobius"/>
    </source>
</evidence>
<comment type="caution">
    <text evidence="2">The sequence shown here is derived from an EMBL/GenBank/DDBJ whole genome shotgun (WGS) entry which is preliminary data.</text>
</comment>
<evidence type="ECO:0000313" key="2">
    <source>
        <dbReference type="EMBL" id="OGI63856.1"/>
    </source>
</evidence>
<feature type="transmembrane region" description="Helical" evidence="1">
    <location>
        <begin position="12"/>
        <end position="38"/>
    </location>
</feature>
<keyword evidence="1" id="KW-0812">Transmembrane</keyword>
<dbReference type="NCBIfam" id="TIGR02973">
    <property type="entry name" value="nitrate_rd_NapE"/>
    <property type="match status" value="1"/>
</dbReference>
<dbReference type="Proteomes" id="UP000179076">
    <property type="component" value="Unassembled WGS sequence"/>
</dbReference>
<evidence type="ECO:0000313" key="3">
    <source>
        <dbReference type="Proteomes" id="UP000179076"/>
    </source>
</evidence>
<dbReference type="AlphaFoldDB" id="A0A1F6V332"/>